<dbReference type="EMBL" id="WSZM01000041">
    <property type="protein sequence ID" value="KAF4045744.1"/>
    <property type="molecule type" value="Genomic_DNA"/>
</dbReference>
<comment type="caution">
    <text evidence="2">The sequence shown here is derived from an EMBL/GenBank/DDBJ whole genome shotgun (WGS) entry which is preliminary data.</text>
</comment>
<dbReference type="PANTHER" id="PTHR37784">
    <property type="entry name" value="PROTEIN MSN1"/>
    <property type="match status" value="1"/>
</dbReference>
<dbReference type="AlphaFoldDB" id="A0A833TDA6"/>
<reference evidence="2" key="1">
    <citation type="submission" date="2020-04" db="EMBL/GenBank/DDBJ databases">
        <title>Hybrid Assembly of Korean Phytophthora infestans isolates.</title>
        <authorList>
            <person name="Prokchorchik M."/>
            <person name="Lee Y."/>
            <person name="Seo J."/>
            <person name="Cho J.-H."/>
            <person name="Park Y.-E."/>
            <person name="Jang D.-C."/>
            <person name="Im J.-S."/>
            <person name="Choi J.-G."/>
            <person name="Park H.-J."/>
            <person name="Lee G.-B."/>
            <person name="Lee Y.-G."/>
            <person name="Hong S.-Y."/>
            <person name="Cho K."/>
            <person name="Sohn K.H."/>
        </authorList>
    </citation>
    <scope>NUCLEOTIDE SEQUENCE</scope>
    <source>
        <strain evidence="2">KR_1_A1</strain>
    </source>
</reference>
<protein>
    <submittedName>
        <fullName evidence="2">Transcriptional activator of glycolytic enzyme</fullName>
    </submittedName>
</protein>
<feature type="domain" description="Transcription activator GCR1-like" evidence="1">
    <location>
        <begin position="69"/>
        <end position="153"/>
    </location>
</feature>
<dbReference type="GO" id="GO:0060963">
    <property type="term" value="P:positive regulation of ribosomal protein gene transcription by RNA polymerase II"/>
    <property type="evidence" value="ECO:0007669"/>
    <property type="project" value="TreeGrafter"/>
</dbReference>
<dbReference type="InterPro" id="IPR052146">
    <property type="entry name" value="HOT1"/>
</dbReference>
<dbReference type="Pfam" id="PF12550">
    <property type="entry name" value="GCR1_C"/>
    <property type="match status" value="1"/>
</dbReference>
<organism evidence="2 3">
    <name type="scientific">Phytophthora infestans</name>
    <name type="common">Potato late blight agent</name>
    <name type="synonym">Botrytis infestans</name>
    <dbReference type="NCBI Taxonomy" id="4787"/>
    <lineage>
        <taxon>Eukaryota</taxon>
        <taxon>Sar</taxon>
        <taxon>Stramenopiles</taxon>
        <taxon>Oomycota</taxon>
        <taxon>Peronosporomycetes</taxon>
        <taxon>Peronosporales</taxon>
        <taxon>Peronosporaceae</taxon>
        <taxon>Phytophthora</taxon>
    </lineage>
</organism>
<gene>
    <name evidence="2" type="ORF">GN244_ATG01917</name>
</gene>
<name>A0A833TDA6_PHYIN</name>
<evidence type="ECO:0000313" key="3">
    <source>
        <dbReference type="Proteomes" id="UP000602510"/>
    </source>
</evidence>
<accession>A0A833TDA6</accession>
<evidence type="ECO:0000259" key="1">
    <source>
        <dbReference type="Pfam" id="PF12550"/>
    </source>
</evidence>
<sequence>MENPADQRLQKAMSILKAKLDGAHLLIAGTAILQVKLVSNPENSVAAFPSCSSAVTSKAHSDQLSTSHYKMRRGLESVKELWEEWDVGVDGGAPVRELEERYGTKWCDADERRLFNRRRSALNFIQQLSCEAQCYIGAGAEVATQLAVQYLDDSRKMRRKTLNWLSKNIALIHDEVKSRLIARISLDQAATQPCINQHGQPL</sequence>
<keyword evidence="3" id="KW-1185">Reference proteome</keyword>
<dbReference type="Proteomes" id="UP000602510">
    <property type="component" value="Unassembled WGS sequence"/>
</dbReference>
<evidence type="ECO:0000313" key="2">
    <source>
        <dbReference type="EMBL" id="KAF4045744.1"/>
    </source>
</evidence>
<dbReference type="PANTHER" id="PTHR37784:SF2">
    <property type="entry name" value="HIGH-OSMOLARITY-INDUCED TRANSCRIPTION PROTEIN 1"/>
    <property type="match status" value="1"/>
</dbReference>
<dbReference type="GO" id="GO:0000978">
    <property type="term" value="F:RNA polymerase II cis-regulatory region sequence-specific DNA binding"/>
    <property type="evidence" value="ECO:0007669"/>
    <property type="project" value="TreeGrafter"/>
</dbReference>
<dbReference type="InterPro" id="IPR022210">
    <property type="entry name" value="TF_GCR1-like"/>
</dbReference>
<dbReference type="GO" id="GO:0000981">
    <property type="term" value="F:DNA-binding transcription factor activity, RNA polymerase II-specific"/>
    <property type="evidence" value="ECO:0007669"/>
    <property type="project" value="TreeGrafter"/>
</dbReference>
<proteinExistence type="predicted"/>